<dbReference type="Pfam" id="PF00353">
    <property type="entry name" value="HemolysinCabind"/>
    <property type="match status" value="2"/>
</dbReference>
<protein>
    <recommendedName>
        <fullName evidence="4">PA14 domain-containing protein</fullName>
    </recommendedName>
</protein>
<dbReference type="InterPro" id="IPR011049">
    <property type="entry name" value="Serralysin-like_metalloprot_C"/>
</dbReference>
<comment type="caution">
    <text evidence="5">The sequence shown here is derived from an EMBL/GenBank/DDBJ whole genome shotgun (WGS) entry which is preliminary data.</text>
</comment>
<keyword evidence="3" id="KW-0325">Glycoprotein</keyword>
<dbReference type="PROSITE" id="PS51820">
    <property type="entry name" value="PA14"/>
    <property type="match status" value="1"/>
</dbReference>
<dbReference type="PANTHER" id="PTHR31137:SF5">
    <property type="entry name" value="PROTEIN PSIQ-RELATED"/>
    <property type="match status" value="1"/>
</dbReference>
<dbReference type="SUPFAM" id="SSF51120">
    <property type="entry name" value="beta-Roll"/>
    <property type="match status" value="2"/>
</dbReference>
<name>W4L7M5_ENTF1</name>
<dbReference type="InterPro" id="IPR011874">
    <property type="entry name" value="Fibro_Slime"/>
</dbReference>
<dbReference type="InterPro" id="IPR037524">
    <property type="entry name" value="PA14/GLEYA"/>
</dbReference>
<dbReference type="GO" id="GO:0005509">
    <property type="term" value="F:calcium ion binding"/>
    <property type="evidence" value="ECO:0007669"/>
    <property type="project" value="InterPro"/>
</dbReference>
<organism evidence="5 6">
    <name type="scientific">Entotheonella factor</name>
    <dbReference type="NCBI Taxonomy" id="1429438"/>
    <lineage>
        <taxon>Bacteria</taxon>
        <taxon>Pseudomonadati</taxon>
        <taxon>Nitrospinota/Tectimicrobiota group</taxon>
        <taxon>Candidatus Tectimicrobiota</taxon>
        <taxon>Candidatus Entotheonellia</taxon>
        <taxon>Candidatus Entotheonellales</taxon>
        <taxon>Candidatus Entotheonellaceae</taxon>
        <taxon>Candidatus Entotheonella</taxon>
    </lineage>
</organism>
<dbReference type="Pfam" id="PF07691">
    <property type="entry name" value="PA14"/>
    <property type="match status" value="1"/>
</dbReference>
<dbReference type="InterPro" id="IPR018511">
    <property type="entry name" value="Hemolysin-typ_Ca-bd_CS"/>
</dbReference>
<dbReference type="EMBL" id="AZHW01001151">
    <property type="protein sequence ID" value="ETW93904.1"/>
    <property type="molecule type" value="Genomic_DNA"/>
</dbReference>
<reference evidence="5 6" key="1">
    <citation type="journal article" date="2014" name="Nature">
        <title>An environmental bacterial taxon with a large and distinct metabolic repertoire.</title>
        <authorList>
            <person name="Wilson M.C."/>
            <person name="Mori T."/>
            <person name="Ruckert C."/>
            <person name="Uria A.R."/>
            <person name="Helf M.J."/>
            <person name="Takada K."/>
            <person name="Gernert C."/>
            <person name="Steffens U.A."/>
            <person name="Heycke N."/>
            <person name="Schmitt S."/>
            <person name="Rinke C."/>
            <person name="Helfrich E.J."/>
            <person name="Brachmann A.O."/>
            <person name="Gurgui C."/>
            <person name="Wakimoto T."/>
            <person name="Kracht M."/>
            <person name="Crusemann M."/>
            <person name="Hentschel U."/>
            <person name="Abe I."/>
            <person name="Matsunaga S."/>
            <person name="Kalinowski J."/>
            <person name="Takeyama H."/>
            <person name="Piel J."/>
        </authorList>
    </citation>
    <scope>NUCLEOTIDE SEQUENCE [LARGE SCALE GENOMIC DNA]</scope>
    <source>
        <strain evidence="6">TSY1</strain>
    </source>
</reference>
<dbReference type="InterPro" id="IPR001343">
    <property type="entry name" value="Hemolysn_Ca-bd"/>
</dbReference>
<evidence type="ECO:0000256" key="1">
    <source>
        <dbReference type="ARBA" id="ARBA00008709"/>
    </source>
</evidence>
<evidence type="ECO:0000313" key="6">
    <source>
        <dbReference type="Proteomes" id="UP000019141"/>
    </source>
</evidence>
<dbReference type="InterPro" id="IPR011658">
    <property type="entry name" value="PA14_dom"/>
</dbReference>
<dbReference type="InterPro" id="IPR051154">
    <property type="entry name" value="Prespore-cell_inducing_factor"/>
</dbReference>
<proteinExistence type="inferred from homology"/>
<dbReference type="AlphaFoldDB" id="W4L7M5"/>
<dbReference type="PATRIC" id="fig|1429438.4.peg.6981"/>
<dbReference type="GO" id="GO:0005576">
    <property type="term" value="C:extracellular region"/>
    <property type="evidence" value="ECO:0007669"/>
    <property type="project" value="TreeGrafter"/>
</dbReference>
<comment type="similarity">
    <text evidence="1">Belongs to the prespore-cell-inducing factor family.</text>
</comment>
<keyword evidence="6" id="KW-1185">Reference proteome</keyword>
<dbReference type="Gene3D" id="2.150.10.10">
    <property type="entry name" value="Serralysin-like metalloprotease, C-terminal"/>
    <property type="match status" value="2"/>
</dbReference>
<evidence type="ECO:0000313" key="5">
    <source>
        <dbReference type="EMBL" id="ETW93904.1"/>
    </source>
</evidence>
<evidence type="ECO:0000256" key="3">
    <source>
        <dbReference type="ARBA" id="ARBA00023180"/>
    </source>
</evidence>
<gene>
    <name evidence="5" type="ORF">ETSY1_37190</name>
</gene>
<feature type="domain" description="PA14" evidence="4">
    <location>
        <begin position="95"/>
        <end position="246"/>
    </location>
</feature>
<accession>W4L7M5</accession>
<dbReference type="HOGENOM" id="CLU_635672_0_0_7"/>
<dbReference type="Proteomes" id="UP000019141">
    <property type="component" value="Unassembled WGS sequence"/>
</dbReference>
<dbReference type="NCBIfam" id="TIGR02148">
    <property type="entry name" value="Fibro_Slime"/>
    <property type="match status" value="1"/>
</dbReference>
<evidence type="ECO:0000256" key="2">
    <source>
        <dbReference type="ARBA" id="ARBA00022729"/>
    </source>
</evidence>
<sequence length="431" mass="47741">MRTIIRRTGVGLFMIVQLLVGNTDIYAQPETIELNGVIRDFRESHIDFEGNENTSGEIIPNIVLPFLDRDKRPIYNNEMIHHTTNGQESFDEWFRHVPGVNLSDSYRMVFERTGESTFRFLREAFFPIDGQLFGNEEHEHNFHFTLEVQGRFTYRGDDNEFIIATADDDLWGFINGQLAIDIGGRHRPVTQRIDLDEDMANVLGLVPGIEYDFAFFFAERHTHGSYLDIETSIVLENGNCILIPPEGEVRSSCVGTSGNDTIIGTNQDDVIFGLGGRDTLIGNDGDDVIFGGRGPDDISGGPGSDLLFGEDGNDRVSSFGLTERPVPQGKNQGQPLTCTHQNGDDLLEDNLWGGPGSDVLCGDDSVDFMYGEEGDDTLRGEGGLTKCSAALVSMCWMPDAMASPTFSTAERDTKRILVTFGVMILSSLARR</sequence>
<dbReference type="PANTHER" id="PTHR31137">
    <property type="entry name" value="PROTEIN PSIB-RELATED-RELATED"/>
    <property type="match status" value="1"/>
</dbReference>
<evidence type="ECO:0000259" key="4">
    <source>
        <dbReference type="PROSITE" id="PS51820"/>
    </source>
</evidence>
<keyword evidence="2" id="KW-0732">Signal</keyword>
<dbReference type="PROSITE" id="PS00330">
    <property type="entry name" value="HEMOLYSIN_CALCIUM"/>
    <property type="match status" value="2"/>
</dbReference>
<dbReference type="PRINTS" id="PR00313">
    <property type="entry name" value="CABNDNGRPT"/>
</dbReference>